<reference evidence="2" key="1">
    <citation type="submission" date="2016-10" db="EMBL/GenBank/DDBJ databases">
        <authorList>
            <person name="Varghese N."/>
            <person name="Submissions S."/>
        </authorList>
    </citation>
    <scope>NUCLEOTIDE SEQUENCE [LARGE SCALE GENOMIC DNA]</scope>
    <source>
        <strain evidence="2">DSM 23920</strain>
    </source>
</reference>
<dbReference type="Gene3D" id="3.10.129.10">
    <property type="entry name" value="Hotdog Thioesterase"/>
    <property type="match status" value="1"/>
</dbReference>
<gene>
    <name evidence="1" type="ORF">SAMN05660909_02256</name>
</gene>
<keyword evidence="2" id="KW-1185">Reference proteome</keyword>
<dbReference type="SUPFAM" id="SSF54637">
    <property type="entry name" value="Thioesterase/thiol ester dehydrase-isomerase"/>
    <property type="match status" value="1"/>
</dbReference>
<sequence length="141" mass="16240">MEYTKEYTVKDEHIDVQQIMDGLYYPFYMEYCRHDYIREVLVFDFEDQAKKGVHMVLSGYKIQFLRSLKKGDQFKVTCTLYKDPAGQPKIYFKQSIILNGKVMTKAVFTGTCVPATGGRPYLPAEMIEKTVDAPVLEGADL</sequence>
<dbReference type="AlphaFoldDB" id="A0A1H4BSC0"/>
<evidence type="ECO:0000313" key="1">
    <source>
        <dbReference type="EMBL" id="SEA50999.1"/>
    </source>
</evidence>
<proteinExistence type="predicted"/>
<dbReference type="OrthoDB" id="9799036at2"/>
<evidence type="ECO:0000313" key="2">
    <source>
        <dbReference type="Proteomes" id="UP000199656"/>
    </source>
</evidence>
<organism evidence="1 2">
    <name type="scientific">Chitinophaga terrae</name>
    <name type="common">ex Kim and Jung 2007</name>
    <dbReference type="NCBI Taxonomy" id="408074"/>
    <lineage>
        <taxon>Bacteria</taxon>
        <taxon>Pseudomonadati</taxon>
        <taxon>Bacteroidota</taxon>
        <taxon>Chitinophagia</taxon>
        <taxon>Chitinophagales</taxon>
        <taxon>Chitinophagaceae</taxon>
        <taxon>Chitinophaga</taxon>
    </lineage>
</organism>
<dbReference type="Proteomes" id="UP000199656">
    <property type="component" value="Unassembled WGS sequence"/>
</dbReference>
<dbReference type="EMBL" id="FNRL01000008">
    <property type="protein sequence ID" value="SEA50999.1"/>
    <property type="molecule type" value="Genomic_DNA"/>
</dbReference>
<keyword evidence="1" id="KW-0378">Hydrolase</keyword>
<protein>
    <submittedName>
        <fullName evidence="1">Acyl-CoA thioester hydrolase</fullName>
    </submittedName>
</protein>
<dbReference type="RefSeq" id="WP_089761604.1">
    <property type="nucleotide sequence ID" value="NZ_BKAT01000011.1"/>
</dbReference>
<dbReference type="InterPro" id="IPR029069">
    <property type="entry name" value="HotDog_dom_sf"/>
</dbReference>
<dbReference type="GO" id="GO:0016787">
    <property type="term" value="F:hydrolase activity"/>
    <property type="evidence" value="ECO:0007669"/>
    <property type="project" value="UniProtKB-KW"/>
</dbReference>
<accession>A0A1H4BSC0</accession>
<dbReference type="STRING" id="408074.SAMN05660909_02256"/>
<dbReference type="Pfam" id="PF13279">
    <property type="entry name" value="4HBT_2"/>
    <property type="match status" value="1"/>
</dbReference>
<name>A0A1H4BSC0_9BACT</name>
<dbReference type="CDD" id="cd00586">
    <property type="entry name" value="4HBT"/>
    <property type="match status" value="1"/>
</dbReference>